<dbReference type="Proteomes" id="UP000479710">
    <property type="component" value="Unassembled WGS sequence"/>
</dbReference>
<reference evidence="2 3" key="1">
    <citation type="submission" date="2019-11" db="EMBL/GenBank/DDBJ databases">
        <title>Whole genome sequence of Oryza granulata.</title>
        <authorList>
            <person name="Li W."/>
        </authorList>
    </citation>
    <scope>NUCLEOTIDE SEQUENCE [LARGE SCALE GENOMIC DNA]</scope>
    <source>
        <strain evidence="3">cv. Menghai</strain>
        <tissue evidence="2">Leaf</tissue>
    </source>
</reference>
<dbReference type="AlphaFoldDB" id="A0A6G1C4W4"/>
<protein>
    <submittedName>
        <fullName evidence="2">Uncharacterized protein</fullName>
    </submittedName>
</protein>
<evidence type="ECO:0000313" key="2">
    <source>
        <dbReference type="EMBL" id="KAF0895196.1"/>
    </source>
</evidence>
<sequence length="64" mass="6790">MQRQRDRGGGIGIALLTRKEVVVDESSGLPRDDLGPLHAALSQPLPARNQPTATIRISSGSSQI</sequence>
<evidence type="ECO:0000256" key="1">
    <source>
        <dbReference type="SAM" id="MobiDB-lite"/>
    </source>
</evidence>
<evidence type="ECO:0000313" key="3">
    <source>
        <dbReference type="Proteomes" id="UP000479710"/>
    </source>
</evidence>
<accession>A0A6G1C4W4</accession>
<gene>
    <name evidence="2" type="ORF">E2562_008536</name>
</gene>
<dbReference type="EMBL" id="SPHZ02000010">
    <property type="protein sequence ID" value="KAF0895196.1"/>
    <property type="molecule type" value="Genomic_DNA"/>
</dbReference>
<feature type="region of interest" description="Disordered" evidence="1">
    <location>
        <begin position="25"/>
        <end position="64"/>
    </location>
</feature>
<feature type="compositionally biased region" description="Polar residues" evidence="1">
    <location>
        <begin position="49"/>
        <end position="64"/>
    </location>
</feature>
<name>A0A6G1C4W4_9ORYZ</name>
<keyword evidence="3" id="KW-1185">Reference proteome</keyword>
<comment type="caution">
    <text evidence="2">The sequence shown here is derived from an EMBL/GenBank/DDBJ whole genome shotgun (WGS) entry which is preliminary data.</text>
</comment>
<organism evidence="2 3">
    <name type="scientific">Oryza meyeriana var. granulata</name>
    <dbReference type="NCBI Taxonomy" id="110450"/>
    <lineage>
        <taxon>Eukaryota</taxon>
        <taxon>Viridiplantae</taxon>
        <taxon>Streptophyta</taxon>
        <taxon>Embryophyta</taxon>
        <taxon>Tracheophyta</taxon>
        <taxon>Spermatophyta</taxon>
        <taxon>Magnoliopsida</taxon>
        <taxon>Liliopsida</taxon>
        <taxon>Poales</taxon>
        <taxon>Poaceae</taxon>
        <taxon>BOP clade</taxon>
        <taxon>Oryzoideae</taxon>
        <taxon>Oryzeae</taxon>
        <taxon>Oryzinae</taxon>
        <taxon>Oryza</taxon>
        <taxon>Oryza meyeriana</taxon>
    </lineage>
</organism>
<proteinExistence type="predicted"/>